<dbReference type="OrthoDB" id="8678477at2"/>
<name>A0A225N5D9_9BURK</name>
<dbReference type="CDD" id="cd07012">
    <property type="entry name" value="PBP2_Bug_TTT"/>
    <property type="match status" value="1"/>
</dbReference>
<keyword evidence="2" id="KW-0732">Signal</keyword>
<dbReference type="SUPFAM" id="SSF53850">
    <property type="entry name" value="Periplasmic binding protein-like II"/>
    <property type="match status" value="1"/>
</dbReference>
<dbReference type="PANTHER" id="PTHR42928">
    <property type="entry name" value="TRICARBOXYLATE-BINDING PROTEIN"/>
    <property type="match status" value="1"/>
</dbReference>
<dbReference type="EMBL" id="NJIH01000001">
    <property type="protein sequence ID" value="OWT66219.1"/>
    <property type="molecule type" value="Genomic_DNA"/>
</dbReference>
<dbReference type="InterPro" id="IPR042100">
    <property type="entry name" value="Bug_dom1"/>
</dbReference>
<comment type="caution">
    <text evidence="3">The sequence shown here is derived from an EMBL/GenBank/DDBJ whole genome shotgun (WGS) entry which is preliminary data.</text>
</comment>
<organism evidence="3 4">
    <name type="scientific">Candidimonas nitroreducens</name>
    <dbReference type="NCBI Taxonomy" id="683354"/>
    <lineage>
        <taxon>Bacteria</taxon>
        <taxon>Pseudomonadati</taxon>
        <taxon>Pseudomonadota</taxon>
        <taxon>Betaproteobacteria</taxon>
        <taxon>Burkholderiales</taxon>
        <taxon>Alcaligenaceae</taxon>
        <taxon>Candidimonas</taxon>
    </lineage>
</organism>
<dbReference type="PANTHER" id="PTHR42928:SF5">
    <property type="entry name" value="BLR1237 PROTEIN"/>
    <property type="match status" value="1"/>
</dbReference>
<comment type="similarity">
    <text evidence="1">Belongs to the UPF0065 (bug) family.</text>
</comment>
<sequence>MHIIKACLTTLAGAIALAAAPSQAQSPYPSKPIHILTGSSPGAPSDLVARILADKLSKQLKQPVVVENRAGANNSLAAQAVARADADGYTLLVTPGTAVTVNPLLYPKERFNPRTDLVPISLVASFNQILICNASRNIHNVKELVARAKKENLTYASGGRGSPGNLAAELFLDAAGIKMTHIPYKGPSPAVTAIMGGQVDCGFLTTPTVLPHVKSGRLTALLVSSSTPSPMAPNVPTLPQVGLRDIEGSFNEYLMAPKGIPANIQQLLQNATQHIVKEPDVRSKLTSLDLTPVGSTAEQGAERITQDTKKWTAVVKRIGLQSQ</sequence>
<protein>
    <submittedName>
        <fullName evidence="3">Receptor</fullName>
    </submittedName>
</protein>
<keyword evidence="3" id="KW-0675">Receptor</keyword>
<dbReference type="RefSeq" id="WP_088601347.1">
    <property type="nucleotide sequence ID" value="NZ_NJIH01000001.1"/>
</dbReference>
<dbReference type="Pfam" id="PF03401">
    <property type="entry name" value="TctC"/>
    <property type="match status" value="1"/>
</dbReference>
<evidence type="ECO:0000256" key="2">
    <source>
        <dbReference type="SAM" id="SignalP"/>
    </source>
</evidence>
<dbReference type="Gene3D" id="3.40.190.150">
    <property type="entry name" value="Bordetella uptake gene, domain 1"/>
    <property type="match status" value="1"/>
</dbReference>
<gene>
    <name evidence="3" type="ORF">CEY11_00260</name>
</gene>
<dbReference type="PIRSF" id="PIRSF017082">
    <property type="entry name" value="YflP"/>
    <property type="match status" value="1"/>
</dbReference>
<dbReference type="InterPro" id="IPR005064">
    <property type="entry name" value="BUG"/>
</dbReference>
<proteinExistence type="inferred from homology"/>
<feature type="chain" id="PRO_5012850080" evidence="2">
    <location>
        <begin position="25"/>
        <end position="323"/>
    </location>
</feature>
<keyword evidence="4" id="KW-1185">Reference proteome</keyword>
<reference evidence="4" key="1">
    <citation type="submission" date="2017-06" db="EMBL/GenBank/DDBJ databases">
        <title>Herbaspirillum phytohormonus sp. nov., isolated from the root nodule of Robinia pseudoacacia in lead-zinc mine.</title>
        <authorList>
            <person name="Fan M."/>
            <person name="Lin Y."/>
        </authorList>
    </citation>
    <scope>NUCLEOTIDE SEQUENCE [LARGE SCALE GENOMIC DNA]</scope>
    <source>
        <strain evidence="4">SC-089</strain>
    </source>
</reference>
<dbReference type="Gene3D" id="3.40.190.10">
    <property type="entry name" value="Periplasmic binding protein-like II"/>
    <property type="match status" value="1"/>
</dbReference>
<evidence type="ECO:0000313" key="4">
    <source>
        <dbReference type="Proteomes" id="UP000214603"/>
    </source>
</evidence>
<dbReference type="Proteomes" id="UP000214603">
    <property type="component" value="Unassembled WGS sequence"/>
</dbReference>
<feature type="signal peptide" evidence="2">
    <location>
        <begin position="1"/>
        <end position="24"/>
    </location>
</feature>
<evidence type="ECO:0000256" key="1">
    <source>
        <dbReference type="ARBA" id="ARBA00006987"/>
    </source>
</evidence>
<dbReference type="AlphaFoldDB" id="A0A225N5D9"/>
<accession>A0A225N5D9</accession>
<evidence type="ECO:0000313" key="3">
    <source>
        <dbReference type="EMBL" id="OWT66219.1"/>
    </source>
</evidence>